<sequence>MVNLVVSCHIVGLLYLLATTRGSLRNNKHFDIKSLLRKKRYFVYPDPLGSETKVQVLFGLGLPMEGDVAVILGYVLKCNYNLPYNSSTLSDPYTRYQRDIVREKFLSRWSLYRLLASVMETMGSGRGCLLRAICEAAESPFDHSRGLLGELLHVLLTPSSTPEGHDLHEDLEFHRAEAIGRENPGVCSRIFSECLRSPLEYFTGL</sequence>
<evidence type="ECO:0000313" key="2">
    <source>
        <dbReference type="Proteomes" id="UP000694866"/>
    </source>
</evidence>
<dbReference type="Proteomes" id="UP000694866">
    <property type="component" value="Unplaced"/>
</dbReference>
<organism evidence="2 3">
    <name type="scientific">Fopius arisanus</name>
    <dbReference type="NCBI Taxonomy" id="64838"/>
    <lineage>
        <taxon>Eukaryota</taxon>
        <taxon>Metazoa</taxon>
        <taxon>Ecdysozoa</taxon>
        <taxon>Arthropoda</taxon>
        <taxon>Hexapoda</taxon>
        <taxon>Insecta</taxon>
        <taxon>Pterygota</taxon>
        <taxon>Neoptera</taxon>
        <taxon>Endopterygota</taxon>
        <taxon>Hymenoptera</taxon>
        <taxon>Apocrita</taxon>
        <taxon>Ichneumonoidea</taxon>
        <taxon>Braconidae</taxon>
        <taxon>Opiinae</taxon>
        <taxon>Fopius</taxon>
    </lineage>
</organism>
<feature type="chain" id="PRO_5040285465" evidence="1">
    <location>
        <begin position="23"/>
        <end position="205"/>
    </location>
</feature>
<keyword evidence="2" id="KW-1185">Reference proteome</keyword>
<proteinExistence type="predicted"/>
<dbReference type="PANTHER" id="PTHR21398:SF21">
    <property type="entry name" value="AGAP004005-PA"/>
    <property type="match status" value="1"/>
</dbReference>
<accession>A0A9R1T7Z4</accession>
<dbReference type="SMART" id="SM00718">
    <property type="entry name" value="DM4_12"/>
    <property type="match status" value="1"/>
</dbReference>
<keyword evidence="1" id="KW-0732">Signal</keyword>
<gene>
    <name evidence="3" type="primary">LOC105267168</name>
</gene>
<dbReference type="OrthoDB" id="8186940at2759"/>
<dbReference type="RefSeq" id="XP_011304128.1">
    <property type="nucleotide sequence ID" value="XM_011305826.1"/>
</dbReference>
<dbReference type="KEGG" id="fas:105267168"/>
<reference evidence="3" key="1">
    <citation type="submission" date="2025-08" db="UniProtKB">
        <authorList>
            <consortium name="RefSeq"/>
        </authorList>
    </citation>
    <scope>IDENTIFICATION</scope>
    <source>
        <strain evidence="3">USDA-PBARC FA_bdor</strain>
        <tissue evidence="3">Whole organism</tissue>
    </source>
</reference>
<dbReference type="GeneID" id="105267168"/>
<evidence type="ECO:0000313" key="3">
    <source>
        <dbReference type="RefSeq" id="XP_011304128.1"/>
    </source>
</evidence>
<name>A0A9R1T7Z4_9HYME</name>
<feature type="signal peptide" evidence="1">
    <location>
        <begin position="1"/>
        <end position="22"/>
    </location>
</feature>
<dbReference type="AlphaFoldDB" id="A0A9R1T7Z4"/>
<dbReference type="InterPro" id="IPR006631">
    <property type="entry name" value="DM4_12"/>
</dbReference>
<evidence type="ECO:0000256" key="1">
    <source>
        <dbReference type="SAM" id="SignalP"/>
    </source>
</evidence>
<protein>
    <submittedName>
        <fullName evidence="3">Uncharacterized protein</fullName>
    </submittedName>
</protein>
<dbReference type="PANTHER" id="PTHR21398">
    <property type="entry name" value="AGAP007094-PA"/>
    <property type="match status" value="1"/>
</dbReference>
<dbReference type="Pfam" id="PF07841">
    <property type="entry name" value="DM4_12"/>
    <property type="match status" value="1"/>
</dbReference>